<gene>
    <name evidence="3" type="ORF">HHI36_018623</name>
</gene>
<feature type="region of interest" description="Disordered" evidence="1">
    <location>
        <begin position="511"/>
        <end position="567"/>
    </location>
</feature>
<organism evidence="3 4">
    <name type="scientific">Cryptolaemus montrouzieri</name>
    <dbReference type="NCBI Taxonomy" id="559131"/>
    <lineage>
        <taxon>Eukaryota</taxon>
        <taxon>Metazoa</taxon>
        <taxon>Ecdysozoa</taxon>
        <taxon>Arthropoda</taxon>
        <taxon>Hexapoda</taxon>
        <taxon>Insecta</taxon>
        <taxon>Pterygota</taxon>
        <taxon>Neoptera</taxon>
        <taxon>Endopterygota</taxon>
        <taxon>Coleoptera</taxon>
        <taxon>Polyphaga</taxon>
        <taxon>Cucujiformia</taxon>
        <taxon>Coccinelloidea</taxon>
        <taxon>Coccinellidae</taxon>
        <taxon>Scymninae</taxon>
        <taxon>Scymnini</taxon>
        <taxon>Cryptolaemus</taxon>
    </lineage>
</organism>
<feature type="domain" description="Death" evidence="2">
    <location>
        <begin position="568"/>
        <end position="650"/>
    </location>
</feature>
<dbReference type="PANTHER" id="PTHR13265:SF0">
    <property type="entry name" value="HPR1"/>
    <property type="match status" value="1"/>
</dbReference>
<dbReference type="PROSITE" id="PS50017">
    <property type="entry name" value="DEATH_DOMAIN"/>
    <property type="match status" value="1"/>
</dbReference>
<proteinExistence type="predicted"/>
<dbReference type="Pfam" id="PF00531">
    <property type="entry name" value="Death"/>
    <property type="match status" value="1"/>
</dbReference>
<dbReference type="AlphaFoldDB" id="A0ABD2P0M9"/>
<reference evidence="3 4" key="1">
    <citation type="journal article" date="2021" name="BMC Biol.">
        <title>Horizontally acquired antibacterial genes associated with adaptive radiation of ladybird beetles.</title>
        <authorList>
            <person name="Li H.S."/>
            <person name="Tang X.F."/>
            <person name="Huang Y.H."/>
            <person name="Xu Z.Y."/>
            <person name="Chen M.L."/>
            <person name="Du X.Y."/>
            <person name="Qiu B.Y."/>
            <person name="Chen P.T."/>
            <person name="Zhang W."/>
            <person name="Slipinski A."/>
            <person name="Escalona H.E."/>
            <person name="Waterhouse R.M."/>
            <person name="Zwick A."/>
            <person name="Pang H."/>
        </authorList>
    </citation>
    <scope>NUCLEOTIDE SEQUENCE [LARGE SCALE GENOMIC DNA]</scope>
    <source>
        <strain evidence="3">SYSU2018</strain>
    </source>
</reference>
<dbReference type="InterPro" id="IPR000488">
    <property type="entry name" value="Death_dom"/>
</dbReference>
<name>A0ABD2P0M9_9CUCU</name>
<dbReference type="EMBL" id="JABFTP020000165">
    <property type="protein sequence ID" value="KAL3284462.1"/>
    <property type="molecule type" value="Genomic_DNA"/>
</dbReference>
<feature type="compositionally biased region" description="Basic and acidic residues" evidence="1">
    <location>
        <begin position="533"/>
        <end position="549"/>
    </location>
</feature>
<evidence type="ECO:0000256" key="1">
    <source>
        <dbReference type="SAM" id="MobiDB-lite"/>
    </source>
</evidence>
<dbReference type="SMART" id="SM00005">
    <property type="entry name" value="DEATH"/>
    <property type="match status" value="1"/>
</dbReference>
<evidence type="ECO:0000313" key="3">
    <source>
        <dbReference type="EMBL" id="KAL3284462.1"/>
    </source>
</evidence>
<dbReference type="Pfam" id="PF11957">
    <property type="entry name" value="efThoc1"/>
    <property type="match status" value="1"/>
</dbReference>
<dbReference type="InterPro" id="IPR011029">
    <property type="entry name" value="DEATH-like_dom_sf"/>
</dbReference>
<accession>A0ABD2P0M9</accession>
<dbReference type="PANTHER" id="PTHR13265">
    <property type="entry name" value="THO COMPLEX SUBUNIT 1"/>
    <property type="match status" value="1"/>
</dbReference>
<feature type="compositionally biased region" description="Basic and acidic residues" evidence="1">
    <location>
        <begin position="556"/>
        <end position="566"/>
    </location>
</feature>
<sequence>MGDINFETLRTEYKIVLRQAFKNKNVEILKTKNKSFNRTEVDLKNPLDQAIRDNLIEYLDKEVGVTTLKNYVSFCIETCRHGLTTSTLPVQILGDIFEALTLDACQDMFSFVEENVSVWKEELFFSGCKNNLLRLCNDLLRRLSRSTATIFCGRILLFLAKFFPFSERSGLNIVSEFNLENTTQYGTDSSQESTLEIETGDKKKNIVIDFTLYCKFWSLQDFFRFPTQCYDKVQWKLFCSHSQSILSIFQGLKLEYVGKGFGSTERKDTMYFSKYLTSQKLLDLQLYDNNFRRFVLLQFLILFQYLTSSVKFKSESFELKTDQKDWIQSTTEKIYKLLRETPPDGERFAEIVANILSREEYWNAWKNDGCPEFKKQSVLTEPLEKSQNKSSRPLLGDLIKQANKDNKYYMGSNELTKLWNLCPNNLEACKGKERDFLPTLENYFKDAIEQMESGEIKDENNLLKDSNFGWRALRLLARRSPHFFTFSTVIMNQQSSYIEMMVKKIMQEQKFKKDGATNNQESQQDTEEMETENLFKEESENTEDIKEDVTTEEFVDDKNPRNDNKNINDTQLQFMSEKVAPNWKKLAAKIGFKPDEVEFFEHEHPSEVDRAKNMLQLWFEDDEDATIENFLYILEGLEMNLAAEDIKNEFNIS</sequence>
<protein>
    <recommendedName>
        <fullName evidence="2">Death domain-containing protein</fullName>
    </recommendedName>
</protein>
<evidence type="ECO:0000259" key="2">
    <source>
        <dbReference type="PROSITE" id="PS50017"/>
    </source>
</evidence>
<comment type="caution">
    <text evidence="3">The sequence shown here is derived from an EMBL/GenBank/DDBJ whole genome shotgun (WGS) entry which is preliminary data.</text>
</comment>
<dbReference type="SUPFAM" id="SSF47986">
    <property type="entry name" value="DEATH domain"/>
    <property type="match status" value="1"/>
</dbReference>
<dbReference type="Gene3D" id="1.10.533.10">
    <property type="entry name" value="Death Domain, Fas"/>
    <property type="match status" value="1"/>
</dbReference>
<dbReference type="CDD" id="cd01670">
    <property type="entry name" value="Death"/>
    <property type="match status" value="1"/>
</dbReference>
<keyword evidence="4" id="KW-1185">Reference proteome</keyword>
<dbReference type="Proteomes" id="UP001516400">
    <property type="component" value="Unassembled WGS sequence"/>
</dbReference>
<dbReference type="InterPro" id="IPR021861">
    <property type="entry name" value="THO_THOC1"/>
</dbReference>
<evidence type="ECO:0000313" key="4">
    <source>
        <dbReference type="Proteomes" id="UP001516400"/>
    </source>
</evidence>